<evidence type="ECO:0000313" key="2">
    <source>
        <dbReference type="RefSeq" id="XP_071912269.1"/>
    </source>
</evidence>
<dbReference type="RefSeq" id="XP_071912269.1">
    <property type="nucleotide sequence ID" value="XM_072056168.1"/>
</dbReference>
<proteinExistence type="predicted"/>
<accession>A0ABM4UYB2</accession>
<organism evidence="1 2">
    <name type="scientific">Coffea arabica</name>
    <name type="common">Arabian coffee</name>
    <dbReference type="NCBI Taxonomy" id="13443"/>
    <lineage>
        <taxon>Eukaryota</taxon>
        <taxon>Viridiplantae</taxon>
        <taxon>Streptophyta</taxon>
        <taxon>Embryophyta</taxon>
        <taxon>Tracheophyta</taxon>
        <taxon>Spermatophyta</taxon>
        <taxon>Magnoliopsida</taxon>
        <taxon>eudicotyledons</taxon>
        <taxon>Gunneridae</taxon>
        <taxon>Pentapetalae</taxon>
        <taxon>asterids</taxon>
        <taxon>lamiids</taxon>
        <taxon>Gentianales</taxon>
        <taxon>Rubiaceae</taxon>
        <taxon>Ixoroideae</taxon>
        <taxon>Gardenieae complex</taxon>
        <taxon>Bertiereae - Coffeeae clade</taxon>
        <taxon>Coffeeae</taxon>
        <taxon>Coffea</taxon>
    </lineage>
</organism>
<name>A0ABM4UYB2_COFAR</name>
<reference evidence="2" key="1">
    <citation type="submission" date="2025-08" db="UniProtKB">
        <authorList>
            <consortium name="RefSeq"/>
        </authorList>
    </citation>
    <scope>IDENTIFICATION</scope>
    <source>
        <tissue evidence="2">Leaves</tissue>
    </source>
</reference>
<evidence type="ECO:0008006" key="3">
    <source>
        <dbReference type="Google" id="ProtNLM"/>
    </source>
</evidence>
<keyword evidence="1" id="KW-1185">Reference proteome</keyword>
<evidence type="ECO:0000313" key="1">
    <source>
        <dbReference type="Proteomes" id="UP001652660"/>
    </source>
</evidence>
<dbReference type="GeneID" id="140009832"/>
<gene>
    <name evidence="2" type="primary">LOC140009832</name>
</gene>
<sequence length="158" mass="18222">MEFLEDYDCTINYHPGKANVVADALSRKAQVAGLMIKEWDLLTSISEWNPCLGNKKVIFCNIRVTSTLLKRIKEALKRIKEAQKEDSMVRKWGEKVEKGEMPDFNLNPEGVLRYRNRVVVPKDEVLKREILEETHRSKVVTESPSVKVYSDDLKVVSE</sequence>
<protein>
    <recommendedName>
        <fullName evidence="3">Reverse transcriptase domain-containing protein</fullName>
    </recommendedName>
</protein>
<dbReference type="Proteomes" id="UP001652660">
    <property type="component" value="Chromosome 6e"/>
</dbReference>